<gene>
    <name evidence="4" type="ORF">M501DRAFT_1025578</name>
</gene>
<evidence type="ECO:0000259" key="2">
    <source>
        <dbReference type="Pfam" id="PF07287"/>
    </source>
</evidence>
<sequence length="623" mass="68535">MSPRRPIRIGNSSGAINDGIDQVYRLARDGNVDAITADYLAEFNIAWKAIELTTNPDLGYEPNFLEQLAWHNGDAARLVAKKGIKVVHDGGALNPRGLARKVNDYFHSLGIRDVKVAWVGGDDVTRVVREGGFGEIEHLDRKGTALEVRGDEILAANVYTGHAGIVTALKAGAQIVICGRCCDASPVTGLATWWHKWGPLDLDAMAGSLMAGHLIECGAYVTGGNYCGFLEIEKPYRSGWPIAEIASDGVTFITKPEGSNGAVTVDTTKAQLLYEIQGPIYLNPDVVAKIDGAQLEQLGKDRVRLSGIKGLTPPPTMKLAVCLLGGWHAELSAYVAGLQCYEKFEMMKSQVLRELDPKDFSTISIEAYGFPKPNPNSQKESTMQIRLFVQTPKKEAIAAFKRAIFYNGMQGYCGLHLGMDWRTVEPKMFVSYFPGLLKQSKVSTSANLLSGTGEAEKTIPVPGKKDTECSSTVPKQESYEPQVSIDQRQQYGRTVTRPLGDLVFARSGDKGGNANVGLWVRDAAAWPWLQTFLTSQKLIEILGDDWDDRYTVERCEFPNLWAVHFVVKGILQHGVSSSSILDGFAKSFGEFIRAREVQMPERFVRVEQERREKAIASAQMARL</sequence>
<name>A0A9P4S8X0_9PEZI</name>
<organism evidence="4 5">
    <name type="scientific">Patellaria atrata CBS 101060</name>
    <dbReference type="NCBI Taxonomy" id="1346257"/>
    <lineage>
        <taxon>Eukaryota</taxon>
        <taxon>Fungi</taxon>
        <taxon>Dikarya</taxon>
        <taxon>Ascomycota</taxon>
        <taxon>Pezizomycotina</taxon>
        <taxon>Dothideomycetes</taxon>
        <taxon>Dothideomycetes incertae sedis</taxon>
        <taxon>Patellariales</taxon>
        <taxon>Patellariaceae</taxon>
        <taxon>Patellaria</taxon>
    </lineage>
</organism>
<evidence type="ECO:0000259" key="3">
    <source>
        <dbReference type="Pfam" id="PF23544"/>
    </source>
</evidence>
<proteinExistence type="predicted"/>
<dbReference type="OrthoDB" id="10265871at2759"/>
<evidence type="ECO:0000256" key="1">
    <source>
        <dbReference type="SAM" id="MobiDB-lite"/>
    </source>
</evidence>
<dbReference type="AlphaFoldDB" id="A0A9P4S8X0"/>
<dbReference type="Pfam" id="PF07287">
    <property type="entry name" value="AtuA"/>
    <property type="match status" value="1"/>
</dbReference>
<evidence type="ECO:0000313" key="4">
    <source>
        <dbReference type="EMBL" id="KAF2837365.1"/>
    </source>
</evidence>
<dbReference type="Pfam" id="PF23544">
    <property type="entry name" value="AtuA_ferredoxin"/>
    <property type="match status" value="1"/>
</dbReference>
<dbReference type="InterPro" id="IPR056362">
    <property type="entry name" value="AtuA-like_ferredoxin_dom"/>
</dbReference>
<reference evidence="4" key="1">
    <citation type="journal article" date="2020" name="Stud. Mycol.">
        <title>101 Dothideomycetes genomes: a test case for predicting lifestyles and emergence of pathogens.</title>
        <authorList>
            <person name="Haridas S."/>
            <person name="Albert R."/>
            <person name="Binder M."/>
            <person name="Bloem J."/>
            <person name="Labutti K."/>
            <person name="Salamov A."/>
            <person name="Andreopoulos B."/>
            <person name="Baker S."/>
            <person name="Barry K."/>
            <person name="Bills G."/>
            <person name="Bluhm B."/>
            <person name="Cannon C."/>
            <person name="Castanera R."/>
            <person name="Culley D."/>
            <person name="Daum C."/>
            <person name="Ezra D."/>
            <person name="Gonzalez J."/>
            <person name="Henrissat B."/>
            <person name="Kuo A."/>
            <person name="Liang C."/>
            <person name="Lipzen A."/>
            <person name="Lutzoni F."/>
            <person name="Magnuson J."/>
            <person name="Mondo S."/>
            <person name="Nolan M."/>
            <person name="Ohm R."/>
            <person name="Pangilinan J."/>
            <person name="Park H.-J."/>
            <person name="Ramirez L."/>
            <person name="Alfaro M."/>
            <person name="Sun H."/>
            <person name="Tritt A."/>
            <person name="Yoshinaga Y."/>
            <person name="Zwiers L.-H."/>
            <person name="Turgeon B."/>
            <person name="Goodwin S."/>
            <person name="Spatafora J."/>
            <person name="Crous P."/>
            <person name="Grigoriev I."/>
        </authorList>
    </citation>
    <scope>NUCLEOTIDE SEQUENCE</scope>
    <source>
        <strain evidence="4">CBS 101060</strain>
    </source>
</reference>
<evidence type="ECO:0000313" key="5">
    <source>
        <dbReference type="Proteomes" id="UP000799429"/>
    </source>
</evidence>
<keyword evidence="5" id="KW-1185">Reference proteome</keyword>
<feature type="compositionally biased region" description="Polar residues" evidence="1">
    <location>
        <begin position="469"/>
        <end position="479"/>
    </location>
</feature>
<dbReference type="EMBL" id="MU006100">
    <property type="protein sequence ID" value="KAF2837365.1"/>
    <property type="molecule type" value="Genomic_DNA"/>
</dbReference>
<feature type="region of interest" description="Disordered" evidence="1">
    <location>
        <begin position="453"/>
        <end position="479"/>
    </location>
</feature>
<accession>A0A9P4S8X0</accession>
<dbReference type="InterPro" id="IPR010839">
    <property type="entry name" value="AtuA_N"/>
</dbReference>
<comment type="caution">
    <text evidence="4">The sequence shown here is derived from an EMBL/GenBank/DDBJ whole genome shotgun (WGS) entry which is preliminary data.</text>
</comment>
<feature type="domain" description="Acyclic terpene utilisation N-terminal" evidence="2">
    <location>
        <begin position="7"/>
        <end position="447"/>
    </location>
</feature>
<dbReference type="PANTHER" id="PTHR47585">
    <property type="match status" value="1"/>
</dbReference>
<dbReference type="PANTHER" id="PTHR47585:SF1">
    <property type="entry name" value="DUF1446 DOMAIN-CONTAINING PROTEIN"/>
    <property type="match status" value="1"/>
</dbReference>
<dbReference type="Proteomes" id="UP000799429">
    <property type="component" value="Unassembled WGS sequence"/>
</dbReference>
<protein>
    <submittedName>
        <fullName evidence="4">DUF1446-domain-containing protein</fullName>
    </submittedName>
</protein>
<feature type="domain" description="AtuA-like ferredoxin-fold" evidence="3">
    <location>
        <begin position="498"/>
        <end position="597"/>
    </location>
</feature>